<dbReference type="Gene3D" id="3.40.960.10">
    <property type="entry name" value="VSR Endonuclease"/>
    <property type="match status" value="1"/>
</dbReference>
<comment type="similarity">
    <text evidence="1">Belongs to the DNA polymerase type-B family.</text>
</comment>
<organism evidence="11 12">
    <name type="scientific">Crassostrea virginica</name>
    <name type="common">Eastern oyster</name>
    <dbReference type="NCBI Taxonomy" id="6565"/>
    <lineage>
        <taxon>Eukaryota</taxon>
        <taxon>Metazoa</taxon>
        <taxon>Spiralia</taxon>
        <taxon>Lophotrochozoa</taxon>
        <taxon>Mollusca</taxon>
        <taxon>Bivalvia</taxon>
        <taxon>Autobranchia</taxon>
        <taxon>Pteriomorphia</taxon>
        <taxon>Ostreida</taxon>
        <taxon>Ostreoidea</taxon>
        <taxon>Ostreidae</taxon>
        <taxon>Crassostrea</taxon>
    </lineage>
</organism>
<evidence type="ECO:0000256" key="3">
    <source>
        <dbReference type="ARBA" id="ARBA00022679"/>
    </source>
</evidence>
<feature type="domain" description="DNA-directed DNA polymerase family B mitochondria/virus" evidence="10">
    <location>
        <begin position="688"/>
        <end position="884"/>
    </location>
</feature>
<dbReference type="Gene3D" id="3.30.420.10">
    <property type="entry name" value="Ribonuclease H-like superfamily/Ribonuclease H"/>
    <property type="match status" value="1"/>
</dbReference>
<dbReference type="InterPro" id="IPR012337">
    <property type="entry name" value="RNaseH-like_sf"/>
</dbReference>
<dbReference type="KEGG" id="cvn:111116577"/>
<evidence type="ECO:0000256" key="9">
    <source>
        <dbReference type="SAM" id="MobiDB-lite"/>
    </source>
</evidence>
<evidence type="ECO:0000313" key="11">
    <source>
        <dbReference type="Proteomes" id="UP000694844"/>
    </source>
</evidence>
<sequence>MAAHEKVHERNIDDDDLNSASPLVSERDLFRDVRDMEWTQSSPATADDLLDGLSTTPRPMAESANFDDIGESSFHCEESLLMEEDGLTTPHFFDFSEVAEASFHEGDSLLRDLRVEPLGDSSIGQYGGGRNDDYDIRIVGEKNLKKMGAVEVQFELTFRDDLFRERKKMVEVKNLLNDAFEKMLARVKRDLRPGDIIRAAIHNDHLDLPVYVPCRPMEEMDAEAVMESLMTVLNSEEDIPFDSSCRIDIGAIKYPRGGKGVQMSSVAKAIAQKRSIVRINNTDNKCLVRAVLIALAHSCKTHSAEFNQVKARHPNLTCGEILIFHQKCPLWYYKDLLKNHKAAQDTLTARICDMMNITNDAPLTYAYIPPLEDFFGINLYVVSLKMGKAFSCISPRHDEERKKIFLLHDDAEGVQHFYPLVSLAGFFCRSRFCHSCLRPYEKPYAHKCKDHCNVCFSDNCSVQQKRVCADCHQTCRSGACFVRHKNPPEGGSIPCELQYRCLTCQKTELRYERKPEDHRCGYHTCKSCRRYVEPEHLCYARRFNPKDKTPGRHFIFADIEASQKDEIVQCEWGYAPQPLRDCTQCRTEPGPCNSCRLCQHCRKSHCGKMKHVVVLAVCQTACSVCEDQDLTPDSTCESCGDRCPNCEKKDKKTKQFVGPPCPDTCGRRERAFRSLYDLGRWIFCERHKGFTVLFHNLSYDGQFLLQYLLSQSIRPSFVIFRGSKIQMFNVSGLQIRVIDSFNFLPMALARLPKAFQLESLAKGYFPHFFTCRANLNYVGPYPPAETYGPNGMSVEGRKEFYRWYESRVALGEVFDFQKEILKYCRSDVDILRRACLKFKNLLKEATGGDGGGTIDAFESCTIASLCMNVFKTKVLPEDWKFLVKEGDLERWIDVQRRDKEVNVIDEGRRMPWDDFKKRHVEIAEEKFVESPIARPPPRGYSSRVNYSRKSICWLELVKELARVAGVVLDIRHALTDRGEYRVPGTRYFVDGYLPPDARHPRGVAYEFHGCLYHGCPVCYKDRDAVLIPNSEQTASELLALTRHKEERLRAEGLQVVSIWEHEFNALLATDKDAKAFVDGLEVMERLDPRDSLMGGRTNGCVLYKRASGDTKIKYVDFTSLYPFVNKTCRYPVGHPEIITRNFRELDSYFGLAKVKVLPPRRLFHPVLGYREGGKLTFPLCRTCVERRQQEPCTCSDAQRALTGTYCTPELQKAVEKGYRILNIYEVYHWSKTSQYDPVTKTGGLFTSYINMFLKIKQEASGRPVWVQTEADLERYIDMYEEREGIRLDPDKIEVNPGLRSLAKLLLNSFWGKFG</sequence>
<evidence type="ECO:0000259" key="10">
    <source>
        <dbReference type="Pfam" id="PF03175"/>
    </source>
</evidence>
<dbReference type="Gene3D" id="1.10.287.690">
    <property type="entry name" value="Helix hairpin bin"/>
    <property type="match status" value="1"/>
</dbReference>
<evidence type="ECO:0000256" key="4">
    <source>
        <dbReference type="ARBA" id="ARBA00022695"/>
    </source>
</evidence>
<dbReference type="GO" id="GO:0000166">
    <property type="term" value="F:nucleotide binding"/>
    <property type="evidence" value="ECO:0007669"/>
    <property type="project" value="InterPro"/>
</dbReference>
<dbReference type="SUPFAM" id="SSF53098">
    <property type="entry name" value="Ribonuclease H-like"/>
    <property type="match status" value="1"/>
</dbReference>
<proteinExistence type="inferred from homology"/>
<feature type="domain" description="DNA-directed DNA polymerase family B mitochondria/virus" evidence="10">
    <location>
        <begin position="1089"/>
        <end position="1262"/>
    </location>
</feature>
<evidence type="ECO:0000256" key="2">
    <source>
        <dbReference type="ARBA" id="ARBA00012417"/>
    </source>
</evidence>
<dbReference type="GO" id="GO:0003677">
    <property type="term" value="F:DNA binding"/>
    <property type="evidence" value="ECO:0007669"/>
    <property type="project" value="UniProtKB-KW"/>
</dbReference>
<evidence type="ECO:0000256" key="5">
    <source>
        <dbReference type="ARBA" id="ARBA00022705"/>
    </source>
</evidence>
<evidence type="ECO:0000313" key="12">
    <source>
        <dbReference type="RefSeq" id="XP_022311286.1"/>
    </source>
</evidence>
<dbReference type="EC" id="2.7.7.7" evidence="2"/>
<dbReference type="Proteomes" id="UP000694844">
    <property type="component" value="Chromosome 10"/>
</dbReference>
<evidence type="ECO:0000256" key="7">
    <source>
        <dbReference type="ARBA" id="ARBA00023125"/>
    </source>
</evidence>
<keyword evidence="11" id="KW-1185">Reference proteome</keyword>
<dbReference type="PANTHER" id="PTHR33568">
    <property type="entry name" value="DNA POLYMERASE"/>
    <property type="match status" value="1"/>
</dbReference>
<protein>
    <recommendedName>
        <fullName evidence="2">DNA-directed DNA polymerase</fullName>
        <ecNumber evidence="2">2.7.7.7</ecNumber>
    </recommendedName>
</protein>
<dbReference type="InterPro" id="IPR043502">
    <property type="entry name" value="DNA/RNA_pol_sf"/>
</dbReference>
<gene>
    <name evidence="12" type="primary">LOC111116577</name>
</gene>
<dbReference type="GO" id="GO:0006260">
    <property type="term" value="P:DNA replication"/>
    <property type="evidence" value="ECO:0007669"/>
    <property type="project" value="UniProtKB-KW"/>
</dbReference>
<evidence type="ECO:0000256" key="1">
    <source>
        <dbReference type="ARBA" id="ARBA00005755"/>
    </source>
</evidence>
<keyword evidence="5" id="KW-0235">DNA replication</keyword>
<keyword evidence="3" id="KW-0808">Transferase</keyword>
<dbReference type="RefSeq" id="XP_022311286.1">
    <property type="nucleotide sequence ID" value="XM_022455578.1"/>
</dbReference>
<dbReference type="GeneID" id="111116577"/>
<comment type="catalytic activity">
    <reaction evidence="8">
        <text>DNA(n) + a 2'-deoxyribonucleoside 5'-triphosphate = DNA(n+1) + diphosphate</text>
        <dbReference type="Rhea" id="RHEA:22508"/>
        <dbReference type="Rhea" id="RHEA-COMP:17339"/>
        <dbReference type="Rhea" id="RHEA-COMP:17340"/>
        <dbReference type="ChEBI" id="CHEBI:33019"/>
        <dbReference type="ChEBI" id="CHEBI:61560"/>
        <dbReference type="ChEBI" id="CHEBI:173112"/>
        <dbReference type="EC" id="2.7.7.7"/>
    </reaction>
</comment>
<name>A0A8B8C943_CRAVI</name>
<evidence type="ECO:0000256" key="6">
    <source>
        <dbReference type="ARBA" id="ARBA00022932"/>
    </source>
</evidence>
<dbReference type="GO" id="GO:0003887">
    <property type="term" value="F:DNA-directed DNA polymerase activity"/>
    <property type="evidence" value="ECO:0007669"/>
    <property type="project" value="UniProtKB-KW"/>
</dbReference>
<dbReference type="InterPro" id="IPR004868">
    <property type="entry name" value="DNA-dir_DNA_pol_B_mt/vir"/>
</dbReference>
<dbReference type="OrthoDB" id="8962756at2759"/>
<dbReference type="Pfam" id="PF03175">
    <property type="entry name" value="DNA_pol_B_2"/>
    <property type="match status" value="2"/>
</dbReference>
<dbReference type="InterPro" id="IPR036397">
    <property type="entry name" value="RNaseH_sf"/>
</dbReference>
<keyword evidence="7" id="KW-0238">DNA-binding</keyword>
<keyword evidence="4" id="KW-0548">Nucleotidyltransferase</keyword>
<dbReference type="PANTHER" id="PTHR33568:SF3">
    <property type="entry name" value="DNA-DIRECTED DNA POLYMERASE"/>
    <property type="match status" value="1"/>
</dbReference>
<accession>A0A8B8C943</accession>
<keyword evidence="6" id="KW-0239">DNA-directed DNA polymerase</keyword>
<reference evidence="12" key="1">
    <citation type="submission" date="2025-08" db="UniProtKB">
        <authorList>
            <consortium name="RefSeq"/>
        </authorList>
    </citation>
    <scope>IDENTIFICATION</scope>
    <source>
        <tissue evidence="12">Whole sample</tissue>
    </source>
</reference>
<evidence type="ECO:0000256" key="8">
    <source>
        <dbReference type="ARBA" id="ARBA00049244"/>
    </source>
</evidence>
<feature type="region of interest" description="Disordered" evidence="9">
    <location>
        <begin position="41"/>
        <end position="68"/>
    </location>
</feature>
<dbReference type="SUPFAM" id="SSF56672">
    <property type="entry name" value="DNA/RNA polymerases"/>
    <property type="match status" value="1"/>
</dbReference>